<dbReference type="STRING" id="407821.A0A087UDP2"/>
<name>A0A087UDP2_STEMI</name>
<feature type="non-terminal residue" evidence="3">
    <location>
        <position position="314"/>
    </location>
</feature>
<dbReference type="PANTHER" id="PTHR23022">
    <property type="entry name" value="TRANSPOSABLE ELEMENT-RELATED"/>
    <property type="match status" value="1"/>
</dbReference>
<organism evidence="3 4">
    <name type="scientific">Stegodyphus mimosarum</name>
    <name type="common">African social velvet spider</name>
    <dbReference type="NCBI Taxonomy" id="407821"/>
    <lineage>
        <taxon>Eukaryota</taxon>
        <taxon>Metazoa</taxon>
        <taxon>Ecdysozoa</taxon>
        <taxon>Arthropoda</taxon>
        <taxon>Chelicerata</taxon>
        <taxon>Arachnida</taxon>
        <taxon>Araneae</taxon>
        <taxon>Araneomorphae</taxon>
        <taxon>Entelegynae</taxon>
        <taxon>Eresoidea</taxon>
        <taxon>Eresidae</taxon>
        <taxon>Stegodyphus</taxon>
    </lineage>
</organism>
<evidence type="ECO:0000313" key="3">
    <source>
        <dbReference type="EMBL" id="KFM75481.1"/>
    </source>
</evidence>
<dbReference type="InterPro" id="IPR038717">
    <property type="entry name" value="Tc1-like_DDE_dom"/>
</dbReference>
<proteinExistence type="predicted"/>
<dbReference type="Pfam" id="PF13358">
    <property type="entry name" value="DDE_3"/>
    <property type="match status" value="1"/>
</dbReference>
<sequence length="314" mass="36182">MAHHIQSITRHPVSALTIRRRLQQSGLSARHPLLRLPLTQNHRRLSRQWCDERRMWTAEWNEIVFTDESRLCLQHHDGRIRVWRHRGEWMLNSCIMHHHTGPAPGIMVRGGIGYHSRTPLVRIVGTLNNQRYISEVLEPVVFPYLKGLPTAIFQQDNTRPHVARIVQGFFLKRQIELFPWPARSPDLSPIENMWSMVAERLTQIISQAATPDQLWQRGEAAWSAVPQEHIQSLFESLPRLVAASVISSLWQRFQDDGNVSRRYSTDRPRVTTPNEDRYLAVSAKRKRRGTASDLSRQLSSATGMSVSSQTCTDA</sequence>
<dbReference type="GO" id="GO:0003676">
    <property type="term" value="F:nucleic acid binding"/>
    <property type="evidence" value="ECO:0007669"/>
    <property type="project" value="InterPro"/>
</dbReference>
<accession>A0A087UDP2</accession>
<dbReference type="PANTHER" id="PTHR23022:SF135">
    <property type="entry name" value="SI:DKEY-77F5.3"/>
    <property type="match status" value="1"/>
</dbReference>
<evidence type="ECO:0000259" key="2">
    <source>
        <dbReference type="Pfam" id="PF13358"/>
    </source>
</evidence>
<dbReference type="Proteomes" id="UP000054359">
    <property type="component" value="Unassembled WGS sequence"/>
</dbReference>
<dbReference type="AlphaFoldDB" id="A0A087UDP2"/>
<dbReference type="InterPro" id="IPR036397">
    <property type="entry name" value="RNaseH_sf"/>
</dbReference>
<dbReference type="EMBL" id="KK119365">
    <property type="protein sequence ID" value="KFM75481.1"/>
    <property type="molecule type" value="Genomic_DNA"/>
</dbReference>
<gene>
    <name evidence="3" type="ORF">X975_11085</name>
</gene>
<reference evidence="3 4" key="1">
    <citation type="submission" date="2013-11" db="EMBL/GenBank/DDBJ databases">
        <title>Genome sequencing of Stegodyphus mimosarum.</title>
        <authorList>
            <person name="Bechsgaard J."/>
        </authorList>
    </citation>
    <scope>NUCLEOTIDE SEQUENCE [LARGE SCALE GENOMIC DNA]</scope>
</reference>
<keyword evidence="4" id="KW-1185">Reference proteome</keyword>
<protein>
    <submittedName>
        <fullName evidence="3">Transposable element Tcb1 transposase</fullName>
    </submittedName>
</protein>
<evidence type="ECO:0000256" key="1">
    <source>
        <dbReference type="SAM" id="MobiDB-lite"/>
    </source>
</evidence>
<feature type="domain" description="Tc1-like transposase DDE" evidence="2">
    <location>
        <begin position="63"/>
        <end position="203"/>
    </location>
</feature>
<feature type="compositionally biased region" description="Polar residues" evidence="1">
    <location>
        <begin position="292"/>
        <end position="314"/>
    </location>
</feature>
<dbReference type="Gene3D" id="3.30.420.10">
    <property type="entry name" value="Ribonuclease H-like superfamily/Ribonuclease H"/>
    <property type="match status" value="1"/>
</dbReference>
<evidence type="ECO:0000313" key="4">
    <source>
        <dbReference type="Proteomes" id="UP000054359"/>
    </source>
</evidence>
<dbReference type="InterPro" id="IPR052338">
    <property type="entry name" value="Transposase_5"/>
</dbReference>
<feature type="region of interest" description="Disordered" evidence="1">
    <location>
        <begin position="282"/>
        <end position="314"/>
    </location>
</feature>